<organism evidence="4 5">
    <name type="scientific">Monosiga brevicollis</name>
    <name type="common">Choanoflagellate</name>
    <dbReference type="NCBI Taxonomy" id="81824"/>
    <lineage>
        <taxon>Eukaryota</taxon>
        <taxon>Choanoflagellata</taxon>
        <taxon>Craspedida</taxon>
        <taxon>Salpingoecidae</taxon>
        <taxon>Monosiga</taxon>
    </lineage>
</organism>
<dbReference type="PANTHER" id="PTHR42748">
    <property type="entry name" value="NITROGEN METABOLITE REPRESSION PROTEIN NMRA FAMILY MEMBER"/>
    <property type="match status" value="1"/>
</dbReference>
<dbReference type="Gene3D" id="3.40.50.720">
    <property type="entry name" value="NAD(P)-binding Rossmann-like Domain"/>
    <property type="match status" value="1"/>
</dbReference>
<name>A9VDD8_MONBE</name>
<evidence type="ECO:0000256" key="2">
    <source>
        <dbReference type="ARBA" id="ARBA00022857"/>
    </source>
</evidence>
<proteinExistence type="inferred from homology"/>
<dbReference type="RefSeq" id="XP_001750749.1">
    <property type="nucleotide sequence ID" value="XM_001750697.1"/>
</dbReference>
<dbReference type="InParanoid" id="A9VDD8"/>
<dbReference type="Gene3D" id="3.90.25.10">
    <property type="entry name" value="UDP-galactose 4-epimerase, domain 1"/>
    <property type="match status" value="1"/>
</dbReference>
<dbReference type="EMBL" id="CH991587">
    <property type="protein sequence ID" value="EDQ84454.1"/>
    <property type="molecule type" value="Genomic_DNA"/>
</dbReference>
<dbReference type="InterPro" id="IPR051164">
    <property type="entry name" value="NmrA-like_oxidored"/>
</dbReference>
<dbReference type="InterPro" id="IPR008030">
    <property type="entry name" value="NmrA-like"/>
</dbReference>
<comment type="similarity">
    <text evidence="1">Belongs to the NmrA-type oxidoreductase family.</text>
</comment>
<dbReference type="PANTHER" id="PTHR42748:SF18">
    <property type="entry name" value="NMRA-LIKE DOMAIN-CONTAINING PROTEIN"/>
    <property type="match status" value="1"/>
</dbReference>
<dbReference type="Proteomes" id="UP000001357">
    <property type="component" value="Unassembled WGS sequence"/>
</dbReference>
<evidence type="ECO:0000313" key="5">
    <source>
        <dbReference type="Proteomes" id="UP000001357"/>
    </source>
</evidence>
<evidence type="ECO:0000256" key="1">
    <source>
        <dbReference type="ARBA" id="ARBA00006328"/>
    </source>
</evidence>
<dbReference type="STRING" id="81824.A9VDD8"/>
<reference evidence="4 5" key="1">
    <citation type="journal article" date="2008" name="Nature">
        <title>The genome of the choanoflagellate Monosiga brevicollis and the origin of metazoans.</title>
        <authorList>
            <consortium name="JGI Sequencing"/>
            <person name="King N."/>
            <person name="Westbrook M.J."/>
            <person name="Young S.L."/>
            <person name="Kuo A."/>
            <person name="Abedin M."/>
            <person name="Chapman J."/>
            <person name="Fairclough S."/>
            <person name="Hellsten U."/>
            <person name="Isogai Y."/>
            <person name="Letunic I."/>
            <person name="Marr M."/>
            <person name="Pincus D."/>
            <person name="Putnam N."/>
            <person name="Rokas A."/>
            <person name="Wright K.J."/>
            <person name="Zuzow R."/>
            <person name="Dirks W."/>
            <person name="Good M."/>
            <person name="Goodstein D."/>
            <person name="Lemons D."/>
            <person name="Li W."/>
            <person name="Lyons J.B."/>
            <person name="Morris A."/>
            <person name="Nichols S."/>
            <person name="Richter D.J."/>
            <person name="Salamov A."/>
            <person name="Bork P."/>
            <person name="Lim W.A."/>
            <person name="Manning G."/>
            <person name="Miller W.T."/>
            <person name="McGinnis W."/>
            <person name="Shapiro H."/>
            <person name="Tjian R."/>
            <person name="Grigoriev I.V."/>
            <person name="Rokhsar D."/>
        </authorList>
    </citation>
    <scope>NUCLEOTIDE SEQUENCE [LARGE SCALE GENOMIC DNA]</scope>
    <source>
        <strain evidence="5">MX1 / ATCC 50154</strain>
    </source>
</reference>
<dbReference type="GeneID" id="5896018"/>
<sequence length="292" mass="31340">MSFVAIAGTSGYVGQATVQAFAKAFPKVTVKAGVRDPSAEKAQSLKAGDNIQLTKIDMNDAENMKAEFKNADAVYIITPGHIDRTKITIGAIDAAKAAGAKYIVVVSFPTAHSDSCFGKQIGPVEDHLKASGVAYAILRLPMFIDNFWGLAAGIKGDNKIYAPVKPEAAYCPIAVEDIGLASATILANPEKHQNKIYTLTSAKNISHAEIAKVFSDALGRQIDYVQVPYEAAQKAFMDIGLPEWQAAGVMELYKYVDAGDKMVTTPTSDFKDITGNDPKGFKEWLEPVKGAF</sequence>
<dbReference type="SUPFAM" id="SSF51735">
    <property type="entry name" value="NAD(P)-binding Rossmann-fold domains"/>
    <property type="match status" value="1"/>
</dbReference>
<evidence type="ECO:0000313" key="4">
    <source>
        <dbReference type="EMBL" id="EDQ84454.1"/>
    </source>
</evidence>
<keyword evidence="5" id="KW-1185">Reference proteome</keyword>
<protein>
    <recommendedName>
        <fullName evidence="3">NmrA-like domain-containing protein</fullName>
    </recommendedName>
</protein>
<dbReference type="AlphaFoldDB" id="A9VDD8"/>
<gene>
    <name evidence="4" type="ORF">MONBRDRAFT_12808</name>
</gene>
<evidence type="ECO:0000259" key="3">
    <source>
        <dbReference type="Pfam" id="PF05368"/>
    </source>
</evidence>
<dbReference type="KEGG" id="mbr:MONBRDRAFT_12808"/>
<accession>A9VDD8</accession>
<dbReference type="eggNOG" id="ENOG502RYAX">
    <property type="taxonomic scope" value="Eukaryota"/>
</dbReference>
<dbReference type="OMA" id="LMCERFL"/>
<feature type="domain" description="NmrA-like" evidence="3">
    <location>
        <begin position="3"/>
        <end position="253"/>
    </location>
</feature>
<dbReference type="InterPro" id="IPR036291">
    <property type="entry name" value="NAD(P)-bd_dom_sf"/>
</dbReference>
<dbReference type="Pfam" id="PF05368">
    <property type="entry name" value="NmrA"/>
    <property type="match status" value="1"/>
</dbReference>
<keyword evidence="2" id="KW-0521">NADP</keyword>